<proteinExistence type="predicted"/>
<name>A0ABQ2RA86_9GAMM</name>
<dbReference type="InterPro" id="IPR013785">
    <property type="entry name" value="Aldolase_TIM"/>
</dbReference>
<accession>A0ABQ2RA86</accession>
<dbReference type="RefSeq" id="WP_160053985.1">
    <property type="nucleotide sequence ID" value="NZ_WSRZ01000012.1"/>
</dbReference>
<dbReference type="InterPro" id="IPR002220">
    <property type="entry name" value="DapA-like"/>
</dbReference>
<keyword evidence="3" id="KW-1185">Reference proteome</keyword>
<dbReference type="Pfam" id="PF00701">
    <property type="entry name" value="DHDPS"/>
    <property type="match status" value="1"/>
</dbReference>
<keyword evidence="1" id="KW-0456">Lyase</keyword>
<dbReference type="Gene3D" id="3.20.20.70">
    <property type="entry name" value="Aldolase class I"/>
    <property type="match status" value="1"/>
</dbReference>
<sequence length="104" mass="12000">MIPANEELVANKDIIVGVNVYSSAQAIDKTSKYAGYCDAILLLLSHYYPVSFNQYYQSIRAIAHASTTLILFYYFPQITQVFLSVKQLPAHRYKSKQRLNIWVY</sequence>
<dbReference type="SUPFAM" id="SSF51569">
    <property type="entry name" value="Aldolase"/>
    <property type="match status" value="1"/>
</dbReference>
<dbReference type="EMBL" id="BMQX01000015">
    <property type="protein sequence ID" value="GGQ21704.1"/>
    <property type="molecule type" value="Genomic_DNA"/>
</dbReference>
<comment type="caution">
    <text evidence="2">The sequence shown here is derived from an EMBL/GenBank/DDBJ whole genome shotgun (WGS) entry which is preliminary data.</text>
</comment>
<organism evidence="2 3">
    <name type="scientific">Shewanella litoralis</name>
    <dbReference type="NCBI Taxonomy" id="2282700"/>
    <lineage>
        <taxon>Bacteria</taxon>
        <taxon>Pseudomonadati</taxon>
        <taxon>Pseudomonadota</taxon>
        <taxon>Gammaproteobacteria</taxon>
        <taxon>Alteromonadales</taxon>
        <taxon>Shewanellaceae</taxon>
        <taxon>Shewanella</taxon>
    </lineage>
</organism>
<reference evidence="3" key="1">
    <citation type="journal article" date="2019" name="Int. J. Syst. Evol. Microbiol.">
        <title>The Global Catalogue of Microorganisms (GCM) 10K type strain sequencing project: providing services to taxonomists for standard genome sequencing and annotation.</title>
        <authorList>
            <consortium name="The Broad Institute Genomics Platform"/>
            <consortium name="The Broad Institute Genome Sequencing Center for Infectious Disease"/>
            <person name="Wu L."/>
            <person name="Ma J."/>
        </authorList>
    </citation>
    <scope>NUCLEOTIDE SEQUENCE [LARGE SCALE GENOMIC DNA]</scope>
    <source>
        <strain evidence="3">JCM 32306</strain>
    </source>
</reference>
<dbReference type="Proteomes" id="UP000619118">
    <property type="component" value="Unassembled WGS sequence"/>
</dbReference>
<gene>
    <name evidence="2" type="ORF">GCM10009411_22250</name>
</gene>
<evidence type="ECO:0000313" key="2">
    <source>
        <dbReference type="EMBL" id="GGQ21704.1"/>
    </source>
</evidence>
<evidence type="ECO:0000313" key="3">
    <source>
        <dbReference type="Proteomes" id="UP000619118"/>
    </source>
</evidence>
<evidence type="ECO:0000256" key="1">
    <source>
        <dbReference type="ARBA" id="ARBA00023239"/>
    </source>
</evidence>
<protein>
    <submittedName>
        <fullName evidence="2">Uncharacterized protein</fullName>
    </submittedName>
</protein>